<evidence type="ECO:0000256" key="12">
    <source>
        <dbReference type="ARBA" id="ARBA00037975"/>
    </source>
</evidence>
<dbReference type="PANTHER" id="PTHR30529:SF1">
    <property type="entry name" value="CYTOCHROME B561 HOMOLOG 2"/>
    <property type="match status" value="1"/>
</dbReference>
<gene>
    <name evidence="15" type="ORF">ACFSCV_08900</name>
</gene>
<feature type="transmembrane region" description="Helical" evidence="13">
    <location>
        <begin position="17"/>
        <end position="36"/>
    </location>
</feature>
<evidence type="ECO:0000256" key="11">
    <source>
        <dbReference type="ARBA" id="ARBA00023136"/>
    </source>
</evidence>
<keyword evidence="5" id="KW-0349">Heme</keyword>
<evidence type="ECO:0000256" key="5">
    <source>
        <dbReference type="ARBA" id="ARBA00022617"/>
    </source>
</evidence>
<dbReference type="PANTHER" id="PTHR30529">
    <property type="entry name" value="CYTOCHROME B561"/>
    <property type="match status" value="1"/>
</dbReference>
<evidence type="ECO:0000256" key="8">
    <source>
        <dbReference type="ARBA" id="ARBA00022982"/>
    </source>
</evidence>
<dbReference type="InterPro" id="IPR011577">
    <property type="entry name" value="Cyt_b561_bac/Ni-Hgenase"/>
</dbReference>
<sequence length="187" mass="20103">MSATTPAEGGYTSTAKILHWIVAPVVVLQIAGGVSLDLMADGPTKDWFYDLHKSTGVLILALMVARLAWRLAVPPPPPEPTLERWQIGLSHATHWALYLILLAMPLLGWIGSNAFGAPVPVFGLFEMPRIVGEDKELSKAVLGWHAALGFTGAGLIALHVAAALFHRFVRKDAVLARMTTAPAIREG</sequence>
<evidence type="ECO:0000259" key="14">
    <source>
        <dbReference type="Pfam" id="PF01292"/>
    </source>
</evidence>
<keyword evidence="9 13" id="KW-1133">Transmembrane helix</keyword>
<evidence type="ECO:0000256" key="1">
    <source>
        <dbReference type="ARBA" id="ARBA00001970"/>
    </source>
</evidence>
<dbReference type="Proteomes" id="UP001597308">
    <property type="component" value="Unassembled WGS sequence"/>
</dbReference>
<accession>A0ABW4K8Z5</accession>
<evidence type="ECO:0000256" key="4">
    <source>
        <dbReference type="ARBA" id="ARBA00022475"/>
    </source>
</evidence>
<evidence type="ECO:0000313" key="15">
    <source>
        <dbReference type="EMBL" id="MFD1703121.1"/>
    </source>
</evidence>
<keyword evidence="8" id="KW-0249">Electron transport</keyword>
<evidence type="ECO:0000313" key="16">
    <source>
        <dbReference type="Proteomes" id="UP001597308"/>
    </source>
</evidence>
<name>A0ABW4K8Z5_9HYPH</name>
<feature type="transmembrane region" description="Helical" evidence="13">
    <location>
        <begin position="95"/>
        <end position="122"/>
    </location>
</feature>
<organism evidence="15 16">
    <name type="scientific">Methylopila henanensis</name>
    <dbReference type="NCBI Taxonomy" id="873516"/>
    <lineage>
        <taxon>Bacteria</taxon>
        <taxon>Pseudomonadati</taxon>
        <taxon>Pseudomonadota</taxon>
        <taxon>Alphaproteobacteria</taxon>
        <taxon>Hyphomicrobiales</taxon>
        <taxon>Methylopilaceae</taxon>
        <taxon>Methylopila</taxon>
    </lineage>
</organism>
<keyword evidence="7" id="KW-0479">Metal-binding</keyword>
<evidence type="ECO:0000256" key="9">
    <source>
        <dbReference type="ARBA" id="ARBA00022989"/>
    </source>
</evidence>
<reference evidence="16" key="1">
    <citation type="journal article" date="2019" name="Int. J. Syst. Evol. Microbiol.">
        <title>The Global Catalogue of Microorganisms (GCM) 10K type strain sequencing project: providing services to taxonomists for standard genome sequencing and annotation.</title>
        <authorList>
            <consortium name="The Broad Institute Genomics Platform"/>
            <consortium name="The Broad Institute Genome Sequencing Center for Infectious Disease"/>
            <person name="Wu L."/>
            <person name="Ma J."/>
        </authorList>
    </citation>
    <scope>NUCLEOTIDE SEQUENCE [LARGE SCALE GENOMIC DNA]</scope>
    <source>
        <strain evidence="16">KCTC 23707</strain>
    </source>
</reference>
<dbReference type="RefSeq" id="WP_378799041.1">
    <property type="nucleotide sequence ID" value="NZ_JBHUER010000005.1"/>
</dbReference>
<comment type="caution">
    <text evidence="15">The sequence shown here is derived from an EMBL/GenBank/DDBJ whole genome shotgun (WGS) entry which is preliminary data.</text>
</comment>
<dbReference type="InterPro" id="IPR016174">
    <property type="entry name" value="Di-haem_cyt_TM"/>
</dbReference>
<feature type="transmembrane region" description="Helical" evidence="13">
    <location>
        <begin position="142"/>
        <end position="165"/>
    </location>
</feature>
<keyword evidence="10" id="KW-0408">Iron</keyword>
<evidence type="ECO:0000256" key="2">
    <source>
        <dbReference type="ARBA" id="ARBA00004651"/>
    </source>
</evidence>
<dbReference type="EMBL" id="JBHUER010000005">
    <property type="protein sequence ID" value="MFD1703121.1"/>
    <property type="molecule type" value="Genomic_DNA"/>
</dbReference>
<evidence type="ECO:0000256" key="3">
    <source>
        <dbReference type="ARBA" id="ARBA00022448"/>
    </source>
</evidence>
<keyword evidence="16" id="KW-1185">Reference proteome</keyword>
<evidence type="ECO:0000256" key="13">
    <source>
        <dbReference type="SAM" id="Phobius"/>
    </source>
</evidence>
<feature type="domain" description="Cytochrome b561 bacterial/Ni-hydrogenase" evidence="14">
    <location>
        <begin position="11"/>
        <end position="180"/>
    </location>
</feature>
<evidence type="ECO:0000256" key="7">
    <source>
        <dbReference type="ARBA" id="ARBA00022723"/>
    </source>
</evidence>
<keyword evidence="6 13" id="KW-0812">Transmembrane</keyword>
<comment type="similarity">
    <text evidence="12">Belongs to the cytochrome b561 family.</text>
</comment>
<feature type="transmembrane region" description="Helical" evidence="13">
    <location>
        <begin position="56"/>
        <end position="74"/>
    </location>
</feature>
<dbReference type="Pfam" id="PF01292">
    <property type="entry name" value="Ni_hydr_CYTB"/>
    <property type="match status" value="1"/>
</dbReference>
<protein>
    <submittedName>
        <fullName evidence="15">Cytochrome b</fullName>
    </submittedName>
</protein>
<dbReference type="InterPro" id="IPR052168">
    <property type="entry name" value="Cytochrome_b561_oxidase"/>
</dbReference>
<keyword evidence="4" id="KW-1003">Cell membrane</keyword>
<comment type="subcellular location">
    <subcellularLocation>
        <location evidence="2">Cell membrane</location>
        <topology evidence="2">Multi-pass membrane protein</topology>
    </subcellularLocation>
</comment>
<keyword evidence="11 13" id="KW-0472">Membrane</keyword>
<evidence type="ECO:0000256" key="10">
    <source>
        <dbReference type="ARBA" id="ARBA00023004"/>
    </source>
</evidence>
<evidence type="ECO:0000256" key="6">
    <source>
        <dbReference type="ARBA" id="ARBA00022692"/>
    </source>
</evidence>
<keyword evidence="3" id="KW-0813">Transport</keyword>
<comment type="cofactor">
    <cofactor evidence="1">
        <name>heme b</name>
        <dbReference type="ChEBI" id="CHEBI:60344"/>
    </cofactor>
</comment>
<proteinExistence type="inferred from homology"/>
<dbReference type="SUPFAM" id="SSF81342">
    <property type="entry name" value="Transmembrane di-heme cytochromes"/>
    <property type="match status" value="1"/>
</dbReference>